<comment type="similarity">
    <text evidence="2 6">Belongs to the UPF0677 family.</text>
</comment>
<feature type="region of interest" description="Disordered" evidence="7">
    <location>
        <begin position="246"/>
        <end position="278"/>
    </location>
</feature>
<keyword evidence="3 6" id="KW-0489">Methyltransferase</keyword>
<evidence type="ECO:0000256" key="1">
    <source>
        <dbReference type="ARBA" id="ARBA00003907"/>
    </source>
</evidence>
<dbReference type="InterPro" id="IPR007213">
    <property type="entry name" value="Ppm1/Ppm2/Tcmp"/>
</dbReference>
<evidence type="ECO:0000256" key="7">
    <source>
        <dbReference type="SAM" id="MobiDB-lite"/>
    </source>
</evidence>
<comment type="function">
    <text evidence="1 6">Exhibits S-adenosyl-L-methionine-dependent methyltransferase activity.</text>
</comment>
<dbReference type="InterPro" id="IPR029063">
    <property type="entry name" value="SAM-dependent_MTases_sf"/>
</dbReference>
<evidence type="ECO:0000313" key="9">
    <source>
        <dbReference type="Proteomes" id="UP000316639"/>
    </source>
</evidence>
<gene>
    <name evidence="8" type="ORF">FKR81_10555</name>
</gene>
<evidence type="ECO:0000256" key="2">
    <source>
        <dbReference type="ARBA" id="ARBA00008138"/>
    </source>
</evidence>
<evidence type="ECO:0000313" key="8">
    <source>
        <dbReference type="EMBL" id="TWP52022.1"/>
    </source>
</evidence>
<dbReference type="AlphaFoldDB" id="A0A563EWS7"/>
<comment type="caution">
    <text evidence="8">The sequence shown here is derived from an EMBL/GenBank/DDBJ whole genome shotgun (WGS) entry which is preliminary data.</text>
</comment>
<accession>A0A563EWS7</accession>
<dbReference type="InterPro" id="IPR011610">
    <property type="entry name" value="SAM_mthyl_Trfase_ML2640-like"/>
</dbReference>
<dbReference type="Proteomes" id="UP000316639">
    <property type="component" value="Unassembled WGS sequence"/>
</dbReference>
<reference evidence="8 9" key="1">
    <citation type="submission" date="2019-07" db="EMBL/GenBank/DDBJ databases">
        <title>Lentzea xizangensis sp. nov., isolated from Qinghai-Tibetan Plateau Soils.</title>
        <authorList>
            <person name="Huang J."/>
        </authorList>
    </citation>
    <scope>NUCLEOTIDE SEQUENCE [LARGE SCALE GENOMIC DNA]</scope>
    <source>
        <strain evidence="8 9">FXJ1.1311</strain>
    </source>
</reference>
<dbReference type="GO" id="GO:0008168">
    <property type="term" value="F:methyltransferase activity"/>
    <property type="evidence" value="ECO:0007669"/>
    <property type="project" value="UniProtKB-UniRule"/>
</dbReference>
<dbReference type="RefSeq" id="WP_146350818.1">
    <property type="nucleotide sequence ID" value="NZ_VOBR01000006.1"/>
</dbReference>
<organism evidence="8 9">
    <name type="scientific">Lentzea tibetensis</name>
    <dbReference type="NCBI Taxonomy" id="2591470"/>
    <lineage>
        <taxon>Bacteria</taxon>
        <taxon>Bacillati</taxon>
        <taxon>Actinomycetota</taxon>
        <taxon>Actinomycetes</taxon>
        <taxon>Pseudonocardiales</taxon>
        <taxon>Pseudonocardiaceae</taxon>
        <taxon>Lentzea</taxon>
    </lineage>
</organism>
<evidence type="ECO:0000256" key="6">
    <source>
        <dbReference type="RuleBase" id="RU362030"/>
    </source>
</evidence>
<keyword evidence="4 8" id="KW-0808">Transferase</keyword>
<keyword evidence="5 6" id="KW-0949">S-adenosyl-L-methionine</keyword>
<evidence type="ECO:0000256" key="5">
    <source>
        <dbReference type="ARBA" id="ARBA00022691"/>
    </source>
</evidence>
<proteinExistence type="inferred from homology"/>
<protein>
    <recommendedName>
        <fullName evidence="6">S-adenosyl-L-methionine-dependent methyltransferase</fullName>
        <ecNumber evidence="6">2.1.1.-</ecNumber>
    </recommendedName>
</protein>
<dbReference type="PANTHER" id="PTHR43619:SF2">
    <property type="entry name" value="S-ADENOSYL-L-METHIONINE-DEPENDENT METHYLTRANSFERASES SUPERFAMILY PROTEIN"/>
    <property type="match status" value="1"/>
</dbReference>
<dbReference type="PANTHER" id="PTHR43619">
    <property type="entry name" value="S-ADENOSYL-L-METHIONINE-DEPENDENT METHYLTRANSFERASE YKTD-RELATED"/>
    <property type="match status" value="1"/>
</dbReference>
<dbReference type="Pfam" id="PF04072">
    <property type="entry name" value="LCM"/>
    <property type="match status" value="1"/>
</dbReference>
<evidence type="ECO:0000256" key="3">
    <source>
        <dbReference type="ARBA" id="ARBA00022603"/>
    </source>
</evidence>
<dbReference type="EC" id="2.1.1.-" evidence="6"/>
<dbReference type="EMBL" id="VOBR01000006">
    <property type="protein sequence ID" value="TWP52022.1"/>
    <property type="molecule type" value="Genomic_DNA"/>
</dbReference>
<dbReference type="NCBIfam" id="TIGR00027">
    <property type="entry name" value="mthyl_TIGR00027"/>
    <property type="match status" value="1"/>
</dbReference>
<name>A0A563EWS7_9PSEU</name>
<sequence>MLTGVSKTALGVATVRARESERPDRLFDDPLAQRFLDAAPGAFPAQGPASGLGAIFHHHAVLRTRFFDEYLRATSNPQVVLLAAGLDTRAFRLDWRGVTLYELDLPELHAFKNAVLATETPRCDRRPVPTDLRTDWARDLEAAGFDRTAPTAWLAEGLLVYLDATEATNLLSTVHELSAAESTIAFERGIASEDLLRTTRDMPRLREYTALWKGGTDTRQWLTEHGWTTRAHDGRELAERWGRAVPDGAAGGFVTATNGEGAASARRRPPGPKTPSPQ</sequence>
<dbReference type="Gene3D" id="3.40.50.150">
    <property type="entry name" value="Vaccinia Virus protein VP39"/>
    <property type="match status" value="1"/>
</dbReference>
<keyword evidence="9" id="KW-1185">Reference proteome</keyword>
<dbReference type="OrthoDB" id="9806164at2"/>
<evidence type="ECO:0000256" key="4">
    <source>
        <dbReference type="ARBA" id="ARBA00022679"/>
    </source>
</evidence>
<dbReference type="GO" id="GO:0032259">
    <property type="term" value="P:methylation"/>
    <property type="evidence" value="ECO:0007669"/>
    <property type="project" value="UniProtKB-KW"/>
</dbReference>
<dbReference type="SUPFAM" id="SSF53335">
    <property type="entry name" value="S-adenosyl-L-methionine-dependent methyltransferases"/>
    <property type="match status" value="1"/>
</dbReference>